<dbReference type="Gene3D" id="1.20.1050.90">
    <property type="entry name" value="RecF/RecN/SMC, N-terminal domain"/>
    <property type="match status" value="1"/>
</dbReference>
<evidence type="ECO:0000256" key="2">
    <source>
        <dbReference type="ARBA" id="ARBA00008016"/>
    </source>
</evidence>
<evidence type="ECO:0000313" key="13">
    <source>
        <dbReference type="Proteomes" id="UP000184172"/>
    </source>
</evidence>
<evidence type="ECO:0000256" key="4">
    <source>
        <dbReference type="ARBA" id="ARBA00022490"/>
    </source>
</evidence>
<accession>A0A1M6HT33</accession>
<evidence type="ECO:0000256" key="1">
    <source>
        <dbReference type="ARBA" id="ARBA00004496"/>
    </source>
</evidence>
<keyword evidence="13" id="KW-1185">Reference proteome</keyword>
<organism evidence="12 13">
    <name type="scientific">Aequorivita viscosa</name>
    <dbReference type="NCBI Taxonomy" id="797419"/>
    <lineage>
        <taxon>Bacteria</taxon>
        <taxon>Pseudomonadati</taxon>
        <taxon>Bacteroidota</taxon>
        <taxon>Flavobacteriia</taxon>
        <taxon>Flavobacteriales</taxon>
        <taxon>Flavobacteriaceae</taxon>
        <taxon>Aequorivita</taxon>
    </lineage>
</organism>
<evidence type="ECO:0000256" key="7">
    <source>
        <dbReference type="ARBA" id="ARBA00022840"/>
    </source>
</evidence>
<dbReference type="STRING" id="797419.SAMN05216556_11357"/>
<reference evidence="13" key="1">
    <citation type="submission" date="2016-11" db="EMBL/GenBank/DDBJ databases">
        <authorList>
            <person name="Varghese N."/>
            <person name="Submissions S."/>
        </authorList>
    </citation>
    <scope>NUCLEOTIDE SEQUENCE [LARGE SCALE GENOMIC DNA]</scope>
    <source>
        <strain evidence="13">DSM 26349</strain>
    </source>
</reference>
<keyword evidence="5 9" id="KW-0235">DNA replication</keyword>
<dbReference type="GO" id="GO:0009432">
    <property type="term" value="P:SOS response"/>
    <property type="evidence" value="ECO:0007669"/>
    <property type="project" value="UniProtKB-UniRule"/>
</dbReference>
<dbReference type="HAMAP" id="MF_00365">
    <property type="entry name" value="RecF"/>
    <property type="match status" value="1"/>
</dbReference>
<dbReference type="InterPro" id="IPR001238">
    <property type="entry name" value="DNA-binding_RecF"/>
</dbReference>
<dbReference type="GO" id="GO:0000731">
    <property type="term" value="P:DNA synthesis involved in DNA repair"/>
    <property type="evidence" value="ECO:0007669"/>
    <property type="project" value="TreeGrafter"/>
</dbReference>
<dbReference type="Proteomes" id="UP000184172">
    <property type="component" value="Unassembled WGS sequence"/>
</dbReference>
<keyword evidence="9 10" id="KW-0227">DNA damage</keyword>
<sequence>MEFERINISYFLIICKVEFTFFSKRFKIHNPLIIMVLQKLSLLNYKNLESETFDFDPKINCFVGNNGVGKTNVLDAIYHLSFGKSYFNPITTQNIKHGTDFFVVEGMYAKKNTAEKIVVSAKKGQKKVIKRNGKAYERFSDHIGFLPLVIISPADRDLIIEGSDTRRKFIDGVISQRDSEYLHNLIKYNKVLAQRNSLLKYFVANNTFNQDTLDIYNEQLHVFGTSIFGKRTAFLEEFLPIFLNRYKSISSGNEQINLIYESQLQENDLLTLLQNNVAKDRMAQYTNFGIHKDDLILEIDGHPIKKFGSQGQQKSYLIALKLAQFDFIKTHSKTNPILLLDDIFDKLDETRVAHLISLVDDENFGQIFISDTHAERTEEVIKKVRQTYKMFPLGNQEKE</sequence>
<dbReference type="Pfam" id="PF02463">
    <property type="entry name" value="SMC_N"/>
    <property type="match status" value="1"/>
</dbReference>
<dbReference type="SUPFAM" id="SSF52540">
    <property type="entry name" value="P-loop containing nucleoside triphosphate hydrolases"/>
    <property type="match status" value="1"/>
</dbReference>
<dbReference type="GO" id="GO:0006302">
    <property type="term" value="P:double-strand break repair"/>
    <property type="evidence" value="ECO:0007669"/>
    <property type="project" value="TreeGrafter"/>
</dbReference>
<keyword evidence="6 9" id="KW-0547">Nucleotide-binding</keyword>
<dbReference type="InterPro" id="IPR018078">
    <property type="entry name" value="DNA-binding_RecF_CS"/>
</dbReference>
<protein>
    <recommendedName>
        <fullName evidence="3 9">DNA replication and repair protein RecF</fullName>
    </recommendedName>
</protein>
<comment type="similarity">
    <text evidence="2 9 10">Belongs to the RecF family.</text>
</comment>
<dbReference type="Gene3D" id="3.40.50.300">
    <property type="entry name" value="P-loop containing nucleotide triphosphate hydrolases"/>
    <property type="match status" value="1"/>
</dbReference>
<dbReference type="PANTHER" id="PTHR32182">
    <property type="entry name" value="DNA REPLICATION AND REPAIR PROTEIN RECF"/>
    <property type="match status" value="1"/>
</dbReference>
<gene>
    <name evidence="9" type="primary">recF</name>
    <name evidence="12" type="ORF">SAMN04487908_11247</name>
</gene>
<evidence type="ECO:0000256" key="10">
    <source>
        <dbReference type="RuleBase" id="RU000578"/>
    </source>
</evidence>
<dbReference type="PANTHER" id="PTHR32182:SF0">
    <property type="entry name" value="DNA REPLICATION AND REPAIR PROTEIN RECF"/>
    <property type="match status" value="1"/>
</dbReference>
<evidence type="ECO:0000313" key="12">
    <source>
        <dbReference type="EMBL" id="SHJ25359.1"/>
    </source>
</evidence>
<evidence type="ECO:0000256" key="9">
    <source>
        <dbReference type="HAMAP-Rule" id="MF_00365"/>
    </source>
</evidence>
<evidence type="ECO:0000256" key="3">
    <source>
        <dbReference type="ARBA" id="ARBA00020170"/>
    </source>
</evidence>
<keyword evidence="7 9" id="KW-0067">ATP-binding</keyword>
<dbReference type="GO" id="GO:0005737">
    <property type="term" value="C:cytoplasm"/>
    <property type="evidence" value="ECO:0007669"/>
    <property type="project" value="UniProtKB-SubCell"/>
</dbReference>
<keyword evidence="8 9" id="KW-0238">DNA-binding</keyword>
<keyword evidence="9 10" id="KW-0234">DNA repair</keyword>
<name>A0A1M6HT33_9FLAO</name>
<dbReference type="EMBL" id="FQYV01000012">
    <property type="protein sequence ID" value="SHJ25359.1"/>
    <property type="molecule type" value="Genomic_DNA"/>
</dbReference>
<dbReference type="GO" id="GO:0006260">
    <property type="term" value="P:DNA replication"/>
    <property type="evidence" value="ECO:0007669"/>
    <property type="project" value="UniProtKB-UniRule"/>
</dbReference>
<comment type="subcellular location">
    <subcellularLocation>
        <location evidence="1 9 10">Cytoplasm</location>
    </subcellularLocation>
</comment>
<evidence type="ECO:0000256" key="8">
    <source>
        <dbReference type="ARBA" id="ARBA00023125"/>
    </source>
</evidence>
<dbReference type="PROSITE" id="PS00617">
    <property type="entry name" value="RECF_1"/>
    <property type="match status" value="1"/>
</dbReference>
<feature type="domain" description="RecF/RecN/SMC N-terminal" evidence="11">
    <location>
        <begin position="37"/>
        <end position="384"/>
    </location>
</feature>
<dbReference type="GO" id="GO:0003697">
    <property type="term" value="F:single-stranded DNA binding"/>
    <property type="evidence" value="ECO:0007669"/>
    <property type="project" value="UniProtKB-UniRule"/>
</dbReference>
<dbReference type="PROSITE" id="PS00618">
    <property type="entry name" value="RECF_2"/>
    <property type="match status" value="1"/>
</dbReference>
<keyword evidence="4 9" id="KW-0963">Cytoplasm</keyword>
<dbReference type="AlphaFoldDB" id="A0A1M6HT33"/>
<evidence type="ECO:0000256" key="5">
    <source>
        <dbReference type="ARBA" id="ARBA00022705"/>
    </source>
</evidence>
<evidence type="ECO:0000259" key="11">
    <source>
        <dbReference type="Pfam" id="PF02463"/>
    </source>
</evidence>
<evidence type="ECO:0000256" key="6">
    <source>
        <dbReference type="ARBA" id="ARBA00022741"/>
    </source>
</evidence>
<dbReference type="GO" id="GO:0005524">
    <property type="term" value="F:ATP binding"/>
    <property type="evidence" value="ECO:0007669"/>
    <property type="project" value="UniProtKB-UniRule"/>
</dbReference>
<feature type="binding site" evidence="9">
    <location>
        <begin position="64"/>
        <end position="71"/>
    </location>
    <ligand>
        <name>ATP</name>
        <dbReference type="ChEBI" id="CHEBI:30616"/>
    </ligand>
</feature>
<dbReference type="InterPro" id="IPR003395">
    <property type="entry name" value="RecF/RecN/SMC_N"/>
</dbReference>
<keyword evidence="9 10" id="KW-0742">SOS response</keyword>
<dbReference type="InterPro" id="IPR027417">
    <property type="entry name" value="P-loop_NTPase"/>
</dbReference>
<dbReference type="InterPro" id="IPR042174">
    <property type="entry name" value="RecF_2"/>
</dbReference>
<proteinExistence type="inferred from homology"/>
<comment type="function">
    <text evidence="9 10">The RecF protein is involved in DNA metabolism; it is required for DNA replication and normal SOS inducibility. RecF binds preferentially to single-stranded, linear DNA. It also seems to bind ATP.</text>
</comment>
<dbReference type="NCBIfam" id="TIGR00611">
    <property type="entry name" value="recf"/>
    <property type="match status" value="1"/>
</dbReference>